<evidence type="ECO:0000313" key="2">
    <source>
        <dbReference type="EMBL" id="QPC41884.1"/>
    </source>
</evidence>
<dbReference type="Pfam" id="PF06568">
    <property type="entry name" value="YjiS-like"/>
    <property type="match status" value="1"/>
</dbReference>
<reference evidence="2 3" key="1">
    <citation type="submission" date="2020-06" db="EMBL/GenBank/DDBJ databases">
        <title>Genome sequence of 2 isolates from Red Sea Mangroves.</title>
        <authorList>
            <person name="Sefrji F."/>
            <person name="Michoud G."/>
            <person name="Merlino G."/>
            <person name="Daffonchio D."/>
        </authorList>
    </citation>
    <scope>NUCLEOTIDE SEQUENCE [LARGE SCALE GENOMIC DNA]</scope>
    <source>
        <strain evidence="2 3">R1DC25</strain>
    </source>
</reference>
<organism evidence="2 3">
    <name type="scientific">Kaustia mangrovi</name>
    <dbReference type="NCBI Taxonomy" id="2593653"/>
    <lineage>
        <taxon>Bacteria</taxon>
        <taxon>Pseudomonadati</taxon>
        <taxon>Pseudomonadota</taxon>
        <taxon>Alphaproteobacteria</taxon>
        <taxon>Hyphomicrobiales</taxon>
        <taxon>Parvibaculaceae</taxon>
        <taxon>Kaustia</taxon>
    </lineage>
</organism>
<dbReference type="EMBL" id="CP058214">
    <property type="protein sequence ID" value="QPC41884.1"/>
    <property type="molecule type" value="Genomic_DNA"/>
</dbReference>
<protein>
    <submittedName>
        <fullName evidence="2">DUF1127 domain-containing protein</fullName>
    </submittedName>
</protein>
<accession>A0A7S8C1Y0</accession>
<dbReference type="AlphaFoldDB" id="A0A7S8C1Y0"/>
<gene>
    <name evidence="2" type="ORF">HW532_03620</name>
</gene>
<dbReference type="Proteomes" id="UP000593594">
    <property type="component" value="Chromosome"/>
</dbReference>
<keyword evidence="3" id="KW-1185">Reference proteome</keyword>
<name>A0A7S8C1Y0_9HYPH</name>
<dbReference type="RefSeq" id="WP_213163111.1">
    <property type="nucleotide sequence ID" value="NZ_CP058214.1"/>
</dbReference>
<evidence type="ECO:0000313" key="3">
    <source>
        <dbReference type="Proteomes" id="UP000593594"/>
    </source>
</evidence>
<sequence>MSVATFGNDRAVRGGTVGGPSFFARLASRVKRYVELSRAERELEELDDRLLMDIGLKRSEIRRMVWNGDNA</sequence>
<evidence type="ECO:0000259" key="1">
    <source>
        <dbReference type="Pfam" id="PF06568"/>
    </source>
</evidence>
<dbReference type="KEGG" id="kmn:HW532_03620"/>
<proteinExistence type="predicted"/>
<dbReference type="InterPro" id="IPR009506">
    <property type="entry name" value="YjiS-like"/>
</dbReference>
<feature type="domain" description="YjiS-like" evidence="1">
    <location>
        <begin position="26"/>
        <end position="62"/>
    </location>
</feature>